<dbReference type="PANTHER" id="PTHR24345:SF0">
    <property type="entry name" value="CELL CYCLE SERINE_THREONINE-PROTEIN KINASE CDC5_MSD2"/>
    <property type="match status" value="1"/>
</dbReference>
<evidence type="ECO:0000313" key="8">
    <source>
        <dbReference type="Proteomes" id="UP001235939"/>
    </source>
</evidence>
<dbReference type="InterPro" id="IPR011009">
    <property type="entry name" value="Kinase-like_dom_sf"/>
</dbReference>
<dbReference type="InterPro" id="IPR008271">
    <property type="entry name" value="Ser/Thr_kinase_AS"/>
</dbReference>
<dbReference type="SMART" id="SM00220">
    <property type="entry name" value="S_TKc"/>
    <property type="match status" value="1"/>
</dbReference>
<organism evidence="7 8">
    <name type="scientific">Cordylochernes scorpioides</name>
    <dbReference type="NCBI Taxonomy" id="51811"/>
    <lineage>
        <taxon>Eukaryota</taxon>
        <taxon>Metazoa</taxon>
        <taxon>Ecdysozoa</taxon>
        <taxon>Arthropoda</taxon>
        <taxon>Chelicerata</taxon>
        <taxon>Arachnida</taxon>
        <taxon>Pseudoscorpiones</taxon>
        <taxon>Cheliferoidea</taxon>
        <taxon>Chernetidae</taxon>
        <taxon>Cordylochernes</taxon>
    </lineage>
</organism>
<keyword evidence="3" id="KW-0547">Nucleotide-binding</keyword>
<name>A0ABY6KLZ0_9ARAC</name>
<evidence type="ECO:0000256" key="3">
    <source>
        <dbReference type="ARBA" id="ARBA00022741"/>
    </source>
</evidence>
<evidence type="ECO:0000256" key="5">
    <source>
        <dbReference type="ARBA" id="ARBA00022840"/>
    </source>
</evidence>
<dbReference type="SUPFAM" id="SSF56112">
    <property type="entry name" value="Protein kinase-like (PK-like)"/>
    <property type="match status" value="1"/>
</dbReference>
<keyword evidence="1" id="KW-0723">Serine/threonine-protein kinase</keyword>
<dbReference type="Gene3D" id="1.10.510.10">
    <property type="entry name" value="Transferase(Phosphotransferase) domain 1"/>
    <property type="match status" value="1"/>
</dbReference>
<keyword evidence="5" id="KW-0067">ATP-binding</keyword>
<keyword evidence="8" id="KW-1185">Reference proteome</keyword>
<reference evidence="7 8" key="1">
    <citation type="submission" date="2022-01" db="EMBL/GenBank/DDBJ databases">
        <title>A chromosomal length assembly of Cordylochernes scorpioides.</title>
        <authorList>
            <person name="Zeh D."/>
            <person name="Zeh J."/>
        </authorList>
    </citation>
    <scope>NUCLEOTIDE SEQUENCE [LARGE SCALE GENOMIC DNA]</scope>
    <source>
        <strain evidence="7">IN4F17</strain>
        <tissue evidence="7">Whole Body</tissue>
    </source>
</reference>
<evidence type="ECO:0000313" key="7">
    <source>
        <dbReference type="EMBL" id="UYV68807.1"/>
    </source>
</evidence>
<dbReference type="PANTHER" id="PTHR24345">
    <property type="entry name" value="SERINE/THREONINE-PROTEIN KINASE PLK"/>
    <property type="match status" value="1"/>
</dbReference>
<dbReference type="Proteomes" id="UP001235939">
    <property type="component" value="Chromosome 06"/>
</dbReference>
<evidence type="ECO:0000256" key="4">
    <source>
        <dbReference type="ARBA" id="ARBA00022777"/>
    </source>
</evidence>
<proteinExistence type="predicted"/>
<evidence type="ECO:0000256" key="1">
    <source>
        <dbReference type="ARBA" id="ARBA00022527"/>
    </source>
</evidence>
<dbReference type="EMBL" id="CP092868">
    <property type="protein sequence ID" value="UYV68807.1"/>
    <property type="molecule type" value="Genomic_DNA"/>
</dbReference>
<dbReference type="PROSITE" id="PS50011">
    <property type="entry name" value="PROTEIN_KINASE_DOM"/>
    <property type="match status" value="1"/>
</dbReference>
<dbReference type="InterPro" id="IPR000719">
    <property type="entry name" value="Prot_kinase_dom"/>
</dbReference>
<accession>A0ABY6KLZ0</accession>
<gene>
    <name evidence="7" type="ORF">LAZ67_6000928</name>
</gene>
<dbReference type="Pfam" id="PF00069">
    <property type="entry name" value="Pkinase"/>
    <property type="match status" value="1"/>
</dbReference>
<evidence type="ECO:0000256" key="2">
    <source>
        <dbReference type="ARBA" id="ARBA00022679"/>
    </source>
</evidence>
<dbReference type="PROSITE" id="PS00108">
    <property type="entry name" value="PROTEIN_KINASE_ST"/>
    <property type="match status" value="1"/>
</dbReference>
<evidence type="ECO:0000259" key="6">
    <source>
        <dbReference type="PROSITE" id="PS50011"/>
    </source>
</evidence>
<keyword evidence="2" id="KW-0808">Transferase</keyword>
<protein>
    <recommendedName>
        <fullName evidence="6">Protein kinase domain-containing protein</fullName>
    </recommendedName>
</protein>
<sequence length="167" mass="18893">MEYCESTLVDIYRKNITDENLILSYIHQIAEACHYLHTEKLFVHGDLKLENILIKDGTIKLADFGVSLRLASTTPEMIENDRCGVKIDCWALGCILYQLLGGKLAFVGKTKEEIRQNILNGNYKKSLNVSQSAINLLKRLLEPNANSRYSMNDVLNSSSAKEEPQLE</sequence>
<feature type="domain" description="Protein kinase" evidence="6">
    <location>
        <begin position="1"/>
        <end position="166"/>
    </location>
</feature>
<keyword evidence="4" id="KW-0418">Kinase</keyword>